<organism evidence="2 3">
    <name type="scientific">Phascolomyces articulosus</name>
    <dbReference type="NCBI Taxonomy" id="60185"/>
    <lineage>
        <taxon>Eukaryota</taxon>
        <taxon>Fungi</taxon>
        <taxon>Fungi incertae sedis</taxon>
        <taxon>Mucoromycota</taxon>
        <taxon>Mucoromycotina</taxon>
        <taxon>Mucoromycetes</taxon>
        <taxon>Mucorales</taxon>
        <taxon>Lichtheimiaceae</taxon>
        <taxon>Phascolomyces</taxon>
    </lineage>
</organism>
<gene>
    <name evidence="2" type="ORF">BDA99DRAFT_190480</name>
</gene>
<keyword evidence="3" id="KW-1185">Reference proteome</keyword>
<evidence type="ECO:0000256" key="1">
    <source>
        <dbReference type="SAM" id="Phobius"/>
    </source>
</evidence>
<feature type="transmembrane region" description="Helical" evidence="1">
    <location>
        <begin position="12"/>
        <end position="36"/>
    </location>
</feature>
<keyword evidence="1" id="KW-0472">Membrane</keyword>
<comment type="caution">
    <text evidence="2">The sequence shown here is derived from an EMBL/GenBank/DDBJ whole genome shotgun (WGS) entry which is preliminary data.</text>
</comment>
<keyword evidence="1" id="KW-0812">Transmembrane</keyword>
<proteinExistence type="predicted"/>
<accession>A0AAD5KMI3</accession>
<dbReference type="AlphaFoldDB" id="A0AAD5KMI3"/>
<feature type="transmembrane region" description="Helical" evidence="1">
    <location>
        <begin position="68"/>
        <end position="88"/>
    </location>
</feature>
<reference evidence="2" key="1">
    <citation type="journal article" date="2022" name="IScience">
        <title>Evolution of zygomycete secretomes and the origins of terrestrial fungal ecologies.</title>
        <authorList>
            <person name="Chang Y."/>
            <person name="Wang Y."/>
            <person name="Mondo S."/>
            <person name="Ahrendt S."/>
            <person name="Andreopoulos W."/>
            <person name="Barry K."/>
            <person name="Beard J."/>
            <person name="Benny G.L."/>
            <person name="Blankenship S."/>
            <person name="Bonito G."/>
            <person name="Cuomo C."/>
            <person name="Desiro A."/>
            <person name="Gervers K.A."/>
            <person name="Hundley H."/>
            <person name="Kuo A."/>
            <person name="LaButti K."/>
            <person name="Lang B.F."/>
            <person name="Lipzen A."/>
            <person name="O'Donnell K."/>
            <person name="Pangilinan J."/>
            <person name="Reynolds N."/>
            <person name="Sandor L."/>
            <person name="Smith M.E."/>
            <person name="Tsang A."/>
            <person name="Grigoriev I.V."/>
            <person name="Stajich J.E."/>
            <person name="Spatafora J.W."/>
        </authorList>
    </citation>
    <scope>NUCLEOTIDE SEQUENCE</scope>
    <source>
        <strain evidence="2">RSA 2281</strain>
    </source>
</reference>
<protein>
    <submittedName>
        <fullName evidence="2">Uncharacterized protein</fullName>
    </submittedName>
</protein>
<name>A0AAD5KMI3_9FUNG</name>
<evidence type="ECO:0000313" key="3">
    <source>
        <dbReference type="Proteomes" id="UP001209540"/>
    </source>
</evidence>
<keyword evidence="1" id="KW-1133">Transmembrane helix</keyword>
<sequence length="89" mass="10741">MLSSFFSLQQLFFSPLFFSHFITRAFLWVLLSLSLFSHLNNTFSPPPRLHVFYSRIAKKETLKPTRPFFLFVLSCERFFFGLFFSFYFI</sequence>
<evidence type="ECO:0000313" key="2">
    <source>
        <dbReference type="EMBL" id="KAI9275569.1"/>
    </source>
</evidence>
<reference evidence="2" key="2">
    <citation type="submission" date="2023-02" db="EMBL/GenBank/DDBJ databases">
        <authorList>
            <consortium name="DOE Joint Genome Institute"/>
            <person name="Mondo S.J."/>
            <person name="Chang Y."/>
            <person name="Wang Y."/>
            <person name="Ahrendt S."/>
            <person name="Andreopoulos W."/>
            <person name="Barry K."/>
            <person name="Beard J."/>
            <person name="Benny G.L."/>
            <person name="Blankenship S."/>
            <person name="Bonito G."/>
            <person name="Cuomo C."/>
            <person name="Desiro A."/>
            <person name="Gervers K.A."/>
            <person name="Hundley H."/>
            <person name="Kuo A."/>
            <person name="LaButti K."/>
            <person name="Lang B.F."/>
            <person name="Lipzen A."/>
            <person name="O'Donnell K."/>
            <person name="Pangilinan J."/>
            <person name="Reynolds N."/>
            <person name="Sandor L."/>
            <person name="Smith M.W."/>
            <person name="Tsang A."/>
            <person name="Grigoriev I.V."/>
            <person name="Stajich J.E."/>
            <person name="Spatafora J.W."/>
        </authorList>
    </citation>
    <scope>NUCLEOTIDE SEQUENCE</scope>
    <source>
        <strain evidence="2">RSA 2281</strain>
    </source>
</reference>
<dbReference type="EMBL" id="JAIXMP010000003">
    <property type="protein sequence ID" value="KAI9275569.1"/>
    <property type="molecule type" value="Genomic_DNA"/>
</dbReference>
<dbReference type="Proteomes" id="UP001209540">
    <property type="component" value="Unassembled WGS sequence"/>
</dbReference>